<evidence type="ECO:0000256" key="1">
    <source>
        <dbReference type="SAM" id="SignalP"/>
    </source>
</evidence>
<sequence>MRSRLGRVTMRIVTPVVLAVAAIGVAASPASATPTGCNWNTDAWGGWAHCTGGTGQFRAVTYCQRVFPIASYFAYGTWEYPNHYSWSDCPLGTVSISTWIQYR</sequence>
<dbReference type="RefSeq" id="WP_344131705.1">
    <property type="nucleotide sequence ID" value="NZ_BAAALT010000086.1"/>
</dbReference>
<accession>A0ABP4YD77</accession>
<proteinExistence type="predicted"/>
<feature type="chain" id="PRO_5045711713" description="Secreted protein" evidence="1">
    <location>
        <begin position="33"/>
        <end position="103"/>
    </location>
</feature>
<keyword evidence="1" id="KW-0732">Signal</keyword>
<gene>
    <name evidence="2" type="ORF">GCM10009682_31400</name>
</gene>
<organism evidence="2 3">
    <name type="scientific">Luedemannella flava</name>
    <dbReference type="NCBI Taxonomy" id="349316"/>
    <lineage>
        <taxon>Bacteria</taxon>
        <taxon>Bacillati</taxon>
        <taxon>Actinomycetota</taxon>
        <taxon>Actinomycetes</taxon>
        <taxon>Micromonosporales</taxon>
        <taxon>Micromonosporaceae</taxon>
        <taxon>Luedemannella</taxon>
    </lineage>
</organism>
<name>A0ABP4YD77_9ACTN</name>
<feature type="signal peptide" evidence="1">
    <location>
        <begin position="1"/>
        <end position="32"/>
    </location>
</feature>
<comment type="caution">
    <text evidence="2">The sequence shown here is derived from an EMBL/GenBank/DDBJ whole genome shotgun (WGS) entry which is preliminary data.</text>
</comment>
<protein>
    <recommendedName>
        <fullName evidence="4">Secreted protein</fullName>
    </recommendedName>
</protein>
<keyword evidence="3" id="KW-1185">Reference proteome</keyword>
<dbReference type="EMBL" id="BAAALT010000086">
    <property type="protein sequence ID" value="GAA1807255.1"/>
    <property type="molecule type" value="Genomic_DNA"/>
</dbReference>
<reference evidence="3" key="1">
    <citation type="journal article" date="2019" name="Int. J. Syst. Evol. Microbiol.">
        <title>The Global Catalogue of Microorganisms (GCM) 10K type strain sequencing project: providing services to taxonomists for standard genome sequencing and annotation.</title>
        <authorList>
            <consortium name="The Broad Institute Genomics Platform"/>
            <consortium name="The Broad Institute Genome Sequencing Center for Infectious Disease"/>
            <person name="Wu L."/>
            <person name="Ma J."/>
        </authorList>
    </citation>
    <scope>NUCLEOTIDE SEQUENCE [LARGE SCALE GENOMIC DNA]</scope>
    <source>
        <strain evidence="3">JCM 13250</strain>
    </source>
</reference>
<dbReference type="Proteomes" id="UP001500218">
    <property type="component" value="Unassembled WGS sequence"/>
</dbReference>
<evidence type="ECO:0000313" key="2">
    <source>
        <dbReference type="EMBL" id="GAA1807255.1"/>
    </source>
</evidence>
<evidence type="ECO:0008006" key="4">
    <source>
        <dbReference type="Google" id="ProtNLM"/>
    </source>
</evidence>
<evidence type="ECO:0000313" key="3">
    <source>
        <dbReference type="Proteomes" id="UP001500218"/>
    </source>
</evidence>